<feature type="non-terminal residue" evidence="1">
    <location>
        <position position="1"/>
    </location>
</feature>
<evidence type="ECO:0000313" key="2">
    <source>
        <dbReference type="Proteomes" id="UP000789702"/>
    </source>
</evidence>
<evidence type="ECO:0000313" key="1">
    <source>
        <dbReference type="EMBL" id="CAG8732014.1"/>
    </source>
</evidence>
<reference evidence="1" key="1">
    <citation type="submission" date="2021-06" db="EMBL/GenBank/DDBJ databases">
        <authorList>
            <person name="Kallberg Y."/>
            <person name="Tangrot J."/>
            <person name="Rosling A."/>
        </authorList>
    </citation>
    <scope>NUCLEOTIDE SEQUENCE</scope>
    <source>
        <strain evidence="1">IL203A</strain>
    </source>
</reference>
<feature type="non-terminal residue" evidence="1">
    <location>
        <position position="72"/>
    </location>
</feature>
<name>A0ACA9Q141_9GLOM</name>
<dbReference type="EMBL" id="CAJVPU010037234">
    <property type="protein sequence ID" value="CAG8732014.1"/>
    <property type="molecule type" value="Genomic_DNA"/>
</dbReference>
<keyword evidence="2" id="KW-1185">Reference proteome</keyword>
<accession>A0ACA9Q141</accession>
<proteinExistence type="predicted"/>
<sequence length="72" mass="7932">QLNKNDKSSPVDQDIRAHVNSCEITTSSPLYLPDAINLEESHGIISTETISLKDSHESSPDISKLNLLTQKN</sequence>
<comment type="caution">
    <text evidence="1">The sequence shown here is derived from an EMBL/GenBank/DDBJ whole genome shotgun (WGS) entry which is preliminary data.</text>
</comment>
<organism evidence="1 2">
    <name type="scientific">Dentiscutata heterogama</name>
    <dbReference type="NCBI Taxonomy" id="1316150"/>
    <lineage>
        <taxon>Eukaryota</taxon>
        <taxon>Fungi</taxon>
        <taxon>Fungi incertae sedis</taxon>
        <taxon>Mucoromycota</taxon>
        <taxon>Glomeromycotina</taxon>
        <taxon>Glomeromycetes</taxon>
        <taxon>Diversisporales</taxon>
        <taxon>Gigasporaceae</taxon>
        <taxon>Dentiscutata</taxon>
    </lineage>
</organism>
<gene>
    <name evidence="1" type="ORF">DHETER_LOCUS13499</name>
</gene>
<protein>
    <submittedName>
        <fullName evidence="1">1861_t:CDS:1</fullName>
    </submittedName>
</protein>
<dbReference type="Proteomes" id="UP000789702">
    <property type="component" value="Unassembled WGS sequence"/>
</dbReference>